<gene>
    <name evidence="5" type="ORF">FNQ90_04600</name>
</gene>
<feature type="non-terminal residue" evidence="5">
    <location>
        <position position="1"/>
    </location>
</feature>
<evidence type="ECO:0000256" key="4">
    <source>
        <dbReference type="SAM" id="MobiDB-lite"/>
    </source>
</evidence>
<dbReference type="SUPFAM" id="SSF50993">
    <property type="entry name" value="Peptidase/esterase 'gauge' domain"/>
    <property type="match status" value="1"/>
</dbReference>
<dbReference type="PROSITE" id="PS00678">
    <property type="entry name" value="WD_REPEATS_1"/>
    <property type="match status" value="1"/>
</dbReference>
<reference evidence="6" key="1">
    <citation type="submission" date="2019-10" db="EMBL/GenBank/DDBJ databases">
        <title>Streptomyces sp. nov., a novel actinobacterium isolated from alkaline environment.</title>
        <authorList>
            <person name="Golinska P."/>
        </authorList>
    </citation>
    <scope>NUCLEOTIDE SEQUENCE [LARGE SCALE GENOMIC DNA]</scope>
    <source>
        <strain evidence="6">DSM 42118</strain>
    </source>
</reference>
<keyword evidence="1 3" id="KW-0853">WD repeat</keyword>
<dbReference type="InterPro" id="IPR015943">
    <property type="entry name" value="WD40/YVTN_repeat-like_dom_sf"/>
</dbReference>
<dbReference type="EMBL" id="VKHT01000075">
    <property type="protein sequence ID" value="MBB0243406.1"/>
    <property type="molecule type" value="Genomic_DNA"/>
</dbReference>
<dbReference type="Proteomes" id="UP000538929">
    <property type="component" value="Unassembled WGS sequence"/>
</dbReference>
<dbReference type="PROSITE" id="PS50082">
    <property type="entry name" value="WD_REPEATS_2"/>
    <property type="match status" value="1"/>
</dbReference>
<sequence>PAAGPALITSLVFVPGRNLLALGDAEGTLTLWPLADGTDRLPRTLPGHDGAVDSLAASPSGALLASSGTDGTIRLWDLEDPAASARPITTLPGAGITEETHPDPARPITTLPGAEITEETHPDPVGTVLRRLAFHPDESMLAAPRAVSEGSRHSALRLWRITDPRQPEPVELDETTFPKCSRELISVGFGASGRTLATSCIAVGPQVVLWATDAPRPFARRDLLQPGQGAGPVRFLPETQRLLHATANGVTTWLADDAPREGAAGSLGERPGGFYISTVFANGPRRFLAYQGSTHGALWELTEPGDQRLLSVLPGSGTVGAGGLAFSPSGAILALGEVENGEPVLRLRDTGAPDAPELATVSEVGRATDVSFSRDGRLLAVADNNGDGDENPQIRLLDVSDPRRPAQLAVMPVRAFSVAFSPRDDLLVATVMDTLITWDVSDPRAPEPLPEQRLTRDSPVARAVFSPDGLLLAVTDFSERLRLWRVVEGRLAGEPALLYEEGGSLEIAFAPDSRSLAWANTGEGHVQLWDLSTPATPQWRTSFGHYRKGKPDSVSFSPHNSGTLMVAADSIELLVTDPDWIVPRLCSGVGDTITPAEWEAHVPGMPYAPPCPPLNTFLALAVPGRTLPGEGIAPGSDHAQTLRRRSPRPLRPVPRAGPGW</sequence>
<name>A0A7W3TAT4_9ACTN</name>
<dbReference type="SMART" id="SM00320">
    <property type="entry name" value="WD40"/>
    <property type="match status" value="4"/>
</dbReference>
<dbReference type="Pfam" id="PF00400">
    <property type="entry name" value="WD40"/>
    <property type="match status" value="1"/>
</dbReference>
<dbReference type="PROSITE" id="PS50294">
    <property type="entry name" value="WD_REPEATS_REGION"/>
    <property type="match status" value="1"/>
</dbReference>
<dbReference type="InterPro" id="IPR001680">
    <property type="entry name" value="WD40_rpt"/>
</dbReference>
<keyword evidence="6" id="KW-1185">Reference proteome</keyword>
<dbReference type="InterPro" id="IPR019775">
    <property type="entry name" value="WD40_repeat_CS"/>
</dbReference>
<dbReference type="SUPFAM" id="SSF82171">
    <property type="entry name" value="DPP6 N-terminal domain-like"/>
    <property type="match status" value="1"/>
</dbReference>
<evidence type="ECO:0000256" key="3">
    <source>
        <dbReference type="PROSITE-ProRule" id="PRU00221"/>
    </source>
</evidence>
<evidence type="ECO:0000256" key="1">
    <source>
        <dbReference type="ARBA" id="ARBA00022574"/>
    </source>
</evidence>
<evidence type="ECO:0000313" key="5">
    <source>
        <dbReference type="EMBL" id="MBB0243406.1"/>
    </source>
</evidence>
<dbReference type="Gene3D" id="2.130.10.10">
    <property type="entry name" value="YVTN repeat-like/Quinoprotein amine dehydrogenase"/>
    <property type="match status" value="2"/>
</dbReference>
<dbReference type="AlphaFoldDB" id="A0A7W3TAT4"/>
<dbReference type="PANTHER" id="PTHR19879">
    <property type="entry name" value="TRANSCRIPTION INITIATION FACTOR TFIID"/>
    <property type="match status" value="1"/>
</dbReference>
<evidence type="ECO:0000256" key="2">
    <source>
        <dbReference type="ARBA" id="ARBA00022737"/>
    </source>
</evidence>
<organism evidence="5 6">
    <name type="scientific">Streptomyces alkaliphilus</name>
    <dbReference type="NCBI Taxonomy" id="1472722"/>
    <lineage>
        <taxon>Bacteria</taxon>
        <taxon>Bacillati</taxon>
        <taxon>Actinomycetota</taxon>
        <taxon>Actinomycetes</taxon>
        <taxon>Kitasatosporales</taxon>
        <taxon>Streptomycetaceae</taxon>
        <taxon>Streptomyces</taxon>
    </lineage>
</organism>
<proteinExistence type="predicted"/>
<comment type="caution">
    <text evidence="5">The sequence shown here is derived from an EMBL/GenBank/DDBJ whole genome shotgun (WGS) entry which is preliminary data.</text>
</comment>
<protein>
    <recommendedName>
        <fullName evidence="7">WD40 repeat domain-containing protein</fullName>
    </recommendedName>
</protein>
<keyword evidence="2" id="KW-0677">Repeat</keyword>
<evidence type="ECO:0008006" key="7">
    <source>
        <dbReference type="Google" id="ProtNLM"/>
    </source>
</evidence>
<feature type="repeat" description="WD" evidence="3">
    <location>
        <begin position="45"/>
        <end position="86"/>
    </location>
</feature>
<evidence type="ECO:0000313" key="6">
    <source>
        <dbReference type="Proteomes" id="UP000538929"/>
    </source>
</evidence>
<dbReference type="PANTHER" id="PTHR19879:SF9">
    <property type="entry name" value="TRANSCRIPTION INITIATION FACTOR TFIID SUBUNIT 5"/>
    <property type="match status" value="1"/>
</dbReference>
<accession>A0A7W3TAT4</accession>
<feature type="region of interest" description="Disordered" evidence="4">
    <location>
        <begin position="628"/>
        <end position="660"/>
    </location>
</feature>